<gene>
    <name evidence="3" type="ORF">A0H81_14622</name>
</gene>
<protein>
    <submittedName>
        <fullName evidence="3">Uncharacterized protein</fullName>
    </submittedName>
</protein>
<keyword evidence="2" id="KW-0812">Transmembrane</keyword>
<evidence type="ECO:0000313" key="4">
    <source>
        <dbReference type="Proteomes" id="UP000092993"/>
    </source>
</evidence>
<comment type="caution">
    <text evidence="3">The sequence shown here is derived from an EMBL/GenBank/DDBJ whole genome shotgun (WGS) entry which is preliminary data.</text>
</comment>
<evidence type="ECO:0000256" key="2">
    <source>
        <dbReference type="SAM" id="Phobius"/>
    </source>
</evidence>
<dbReference type="STRING" id="5627.A0A1C7LRL2"/>
<keyword evidence="2" id="KW-1133">Transmembrane helix</keyword>
<evidence type="ECO:0000313" key="3">
    <source>
        <dbReference type="EMBL" id="OBZ65424.1"/>
    </source>
</evidence>
<feature type="transmembrane region" description="Helical" evidence="2">
    <location>
        <begin position="31"/>
        <end position="48"/>
    </location>
</feature>
<proteinExistence type="predicted"/>
<reference evidence="3 4" key="1">
    <citation type="submission" date="2016-03" db="EMBL/GenBank/DDBJ databases">
        <title>Whole genome sequencing of Grifola frondosa 9006-11.</title>
        <authorList>
            <person name="Min B."/>
            <person name="Park H."/>
            <person name="Kim J.-G."/>
            <person name="Cho H."/>
            <person name="Oh Y.-L."/>
            <person name="Kong W.-S."/>
            <person name="Choi I.-G."/>
        </authorList>
    </citation>
    <scope>NUCLEOTIDE SEQUENCE [LARGE SCALE GENOMIC DNA]</scope>
    <source>
        <strain evidence="3 4">9006-11</strain>
    </source>
</reference>
<evidence type="ECO:0000256" key="1">
    <source>
        <dbReference type="SAM" id="MobiDB-lite"/>
    </source>
</evidence>
<name>A0A1C7LRL2_GRIFR</name>
<keyword evidence="2" id="KW-0472">Membrane</keyword>
<dbReference type="Proteomes" id="UP000092993">
    <property type="component" value="Unassembled WGS sequence"/>
</dbReference>
<feature type="region of interest" description="Disordered" evidence="1">
    <location>
        <begin position="110"/>
        <end position="145"/>
    </location>
</feature>
<organism evidence="3 4">
    <name type="scientific">Grifola frondosa</name>
    <name type="common">Maitake</name>
    <name type="synonym">Polyporus frondosus</name>
    <dbReference type="NCBI Taxonomy" id="5627"/>
    <lineage>
        <taxon>Eukaryota</taxon>
        <taxon>Fungi</taxon>
        <taxon>Dikarya</taxon>
        <taxon>Basidiomycota</taxon>
        <taxon>Agaricomycotina</taxon>
        <taxon>Agaricomycetes</taxon>
        <taxon>Polyporales</taxon>
        <taxon>Grifolaceae</taxon>
        <taxon>Grifola</taxon>
    </lineage>
</organism>
<dbReference type="AlphaFoldDB" id="A0A1C7LRL2"/>
<keyword evidence="4" id="KW-1185">Reference proteome</keyword>
<sequence length="197" mass="20516">MSDYLKTKESLALDVFHRVQLSLEALFKQNFVLFVIAAVVSSVAALPVPNPALVAGNELLVGKAIDVVDLPFRGRSPVLSKSGTRDTATEVATTAGALWNVGATATPASAMTAGACPSGEEASRRLGERGRNDSRSVLERRRHGDSGERAVTTVEACWNVGAMAILESVVATTVEACWNAGAMAILVSVAVVTAGVH</sequence>
<accession>A0A1C7LRL2</accession>
<feature type="compositionally biased region" description="Basic and acidic residues" evidence="1">
    <location>
        <begin position="121"/>
        <end position="145"/>
    </location>
</feature>
<dbReference type="EMBL" id="LUGG01000044">
    <property type="protein sequence ID" value="OBZ65424.1"/>
    <property type="molecule type" value="Genomic_DNA"/>
</dbReference>